<proteinExistence type="predicted"/>
<protein>
    <submittedName>
        <fullName evidence="1">Uncharacterized protein</fullName>
    </submittedName>
</protein>
<gene>
    <name evidence="1" type="ORF">A3B25_01465</name>
</gene>
<name>A0A1G2GQU0_9BACT</name>
<reference evidence="1 2" key="1">
    <citation type="journal article" date="2016" name="Nat. Commun.">
        <title>Thousands of microbial genomes shed light on interconnected biogeochemical processes in an aquifer system.</title>
        <authorList>
            <person name="Anantharaman K."/>
            <person name="Brown C.T."/>
            <person name="Hug L.A."/>
            <person name="Sharon I."/>
            <person name="Castelle C.J."/>
            <person name="Probst A.J."/>
            <person name="Thomas B.C."/>
            <person name="Singh A."/>
            <person name="Wilkins M.J."/>
            <person name="Karaoz U."/>
            <person name="Brodie E.L."/>
            <person name="Williams K.H."/>
            <person name="Hubbard S.S."/>
            <person name="Banfield J.F."/>
        </authorList>
    </citation>
    <scope>NUCLEOTIDE SEQUENCE [LARGE SCALE GENOMIC DNA]</scope>
</reference>
<dbReference type="EMBL" id="MHNW01000044">
    <property type="protein sequence ID" value="OGZ52552.1"/>
    <property type="molecule type" value="Genomic_DNA"/>
</dbReference>
<evidence type="ECO:0000313" key="1">
    <source>
        <dbReference type="EMBL" id="OGZ52552.1"/>
    </source>
</evidence>
<comment type="caution">
    <text evidence="1">The sequence shown here is derived from an EMBL/GenBank/DDBJ whole genome shotgun (WGS) entry which is preliminary data.</text>
</comment>
<accession>A0A1G2GQU0</accession>
<sequence length="79" mass="8834">MNHRNFSIAFILPKLLSSFAKATEDSLNFNLRRQAAEDNSGGERKKDRVQAPNPFFNVKNIVIENGQETPSPGEKALDC</sequence>
<organism evidence="1 2">
    <name type="scientific">Candidatus Ryanbacteria bacterium RIFCSPLOWO2_01_FULL_48_26</name>
    <dbReference type="NCBI Taxonomy" id="1802126"/>
    <lineage>
        <taxon>Bacteria</taxon>
        <taxon>Candidatus Ryaniibacteriota</taxon>
    </lineage>
</organism>
<dbReference type="Proteomes" id="UP000179106">
    <property type="component" value="Unassembled WGS sequence"/>
</dbReference>
<dbReference type="AlphaFoldDB" id="A0A1G2GQU0"/>
<evidence type="ECO:0000313" key="2">
    <source>
        <dbReference type="Proteomes" id="UP000179106"/>
    </source>
</evidence>